<dbReference type="PROSITE" id="PS51186">
    <property type="entry name" value="GNAT"/>
    <property type="match status" value="1"/>
</dbReference>
<dbReference type="AlphaFoldDB" id="A0A3E0H2Q3"/>
<organism evidence="2 3">
    <name type="scientific">Kutzneria buriramensis</name>
    <dbReference type="NCBI Taxonomy" id="1045776"/>
    <lineage>
        <taxon>Bacteria</taxon>
        <taxon>Bacillati</taxon>
        <taxon>Actinomycetota</taxon>
        <taxon>Actinomycetes</taxon>
        <taxon>Pseudonocardiales</taxon>
        <taxon>Pseudonocardiaceae</taxon>
        <taxon>Kutzneria</taxon>
    </lineage>
</organism>
<evidence type="ECO:0000313" key="2">
    <source>
        <dbReference type="EMBL" id="REH37071.1"/>
    </source>
</evidence>
<dbReference type="Proteomes" id="UP000256269">
    <property type="component" value="Unassembled WGS sequence"/>
</dbReference>
<dbReference type="PANTHER" id="PTHR43441">
    <property type="entry name" value="RIBOSOMAL-PROTEIN-SERINE ACETYLTRANSFERASE"/>
    <property type="match status" value="1"/>
</dbReference>
<evidence type="ECO:0000259" key="1">
    <source>
        <dbReference type="PROSITE" id="PS51186"/>
    </source>
</evidence>
<dbReference type="GO" id="GO:0008999">
    <property type="term" value="F:protein-N-terminal-alanine acetyltransferase activity"/>
    <property type="evidence" value="ECO:0007669"/>
    <property type="project" value="TreeGrafter"/>
</dbReference>
<dbReference type="OrthoDB" id="3466127at2"/>
<protein>
    <submittedName>
        <fullName evidence="2">RimJ/RimL family protein N-acetyltransferase</fullName>
    </submittedName>
</protein>
<sequence length="210" mass="23255">MLADHFPLLGLRLRTPRLELRLPSSEELGELADLAVEGIHDADVTPFPTAWALQSPGEVALRVLQDHWQSLAAWSPRDWTLRLAVFLDGVVVGQQRISGRDFAITRQVETGSWLGKRYQGRGIGTEMRTAVLHLAFAGLDAEEAVSLTFAGVDASMAVSRKLGYEPNGVDRYVIDGKLTMDYRMRLTREAWRQAPVTIDGLDGCRTLLGL</sequence>
<gene>
    <name evidence="2" type="ORF">BCF44_11575</name>
</gene>
<dbReference type="InterPro" id="IPR051908">
    <property type="entry name" value="Ribosomal_N-acetyltransferase"/>
</dbReference>
<name>A0A3E0H2Q3_9PSEU</name>
<comment type="caution">
    <text evidence="2">The sequence shown here is derived from an EMBL/GenBank/DDBJ whole genome shotgun (WGS) entry which is preliminary data.</text>
</comment>
<accession>A0A3E0H2Q3</accession>
<dbReference type="GO" id="GO:0005737">
    <property type="term" value="C:cytoplasm"/>
    <property type="evidence" value="ECO:0007669"/>
    <property type="project" value="TreeGrafter"/>
</dbReference>
<proteinExistence type="predicted"/>
<reference evidence="2 3" key="1">
    <citation type="submission" date="2018-08" db="EMBL/GenBank/DDBJ databases">
        <title>Genomic Encyclopedia of Archaeal and Bacterial Type Strains, Phase II (KMG-II): from individual species to whole genera.</title>
        <authorList>
            <person name="Goeker M."/>
        </authorList>
    </citation>
    <scope>NUCLEOTIDE SEQUENCE [LARGE SCALE GENOMIC DNA]</scope>
    <source>
        <strain evidence="2 3">DSM 45791</strain>
    </source>
</reference>
<dbReference type="PANTHER" id="PTHR43441:SF11">
    <property type="entry name" value="RIBOSOMAL-PROTEIN-SERINE ACETYLTRANSFERASE"/>
    <property type="match status" value="1"/>
</dbReference>
<dbReference type="RefSeq" id="WP_116179426.1">
    <property type="nucleotide sequence ID" value="NZ_CP144375.1"/>
</dbReference>
<dbReference type="EMBL" id="QUNO01000015">
    <property type="protein sequence ID" value="REH37071.1"/>
    <property type="molecule type" value="Genomic_DNA"/>
</dbReference>
<evidence type="ECO:0000313" key="3">
    <source>
        <dbReference type="Proteomes" id="UP000256269"/>
    </source>
</evidence>
<keyword evidence="2" id="KW-0808">Transferase</keyword>
<dbReference type="Pfam" id="PF13302">
    <property type="entry name" value="Acetyltransf_3"/>
    <property type="match status" value="1"/>
</dbReference>
<dbReference type="InterPro" id="IPR000182">
    <property type="entry name" value="GNAT_dom"/>
</dbReference>
<dbReference type="Gene3D" id="3.40.630.30">
    <property type="match status" value="1"/>
</dbReference>
<dbReference type="GO" id="GO:1990189">
    <property type="term" value="F:protein N-terminal-serine acetyltransferase activity"/>
    <property type="evidence" value="ECO:0007669"/>
    <property type="project" value="TreeGrafter"/>
</dbReference>
<keyword evidence="3" id="KW-1185">Reference proteome</keyword>
<dbReference type="InterPro" id="IPR016181">
    <property type="entry name" value="Acyl_CoA_acyltransferase"/>
</dbReference>
<dbReference type="SUPFAM" id="SSF55729">
    <property type="entry name" value="Acyl-CoA N-acyltransferases (Nat)"/>
    <property type="match status" value="1"/>
</dbReference>
<feature type="domain" description="N-acetyltransferase" evidence="1">
    <location>
        <begin position="42"/>
        <end position="189"/>
    </location>
</feature>